<dbReference type="Gene3D" id="2.60.34.10">
    <property type="entry name" value="Substrate Binding Domain Of DNAk, Chain A, domain 1"/>
    <property type="match status" value="1"/>
</dbReference>
<dbReference type="SUPFAM" id="SSF100920">
    <property type="entry name" value="Heat shock protein 70kD (HSP70), peptide-binding domain"/>
    <property type="match status" value="1"/>
</dbReference>
<dbReference type="Gene3D" id="3.30.420.40">
    <property type="match status" value="2"/>
</dbReference>
<dbReference type="GO" id="GO:0005524">
    <property type="term" value="F:ATP binding"/>
    <property type="evidence" value="ECO:0007669"/>
    <property type="project" value="UniProtKB-KW"/>
</dbReference>
<dbReference type="PANTHER" id="PTHR19375">
    <property type="entry name" value="HEAT SHOCK PROTEIN 70KDA"/>
    <property type="match status" value="1"/>
</dbReference>
<dbReference type="Gene3D" id="3.90.640.10">
    <property type="entry name" value="Actin, Chain A, domain 4"/>
    <property type="match status" value="1"/>
</dbReference>
<dbReference type="GO" id="GO:0016887">
    <property type="term" value="F:ATP hydrolysis activity"/>
    <property type="evidence" value="ECO:0007669"/>
    <property type="project" value="InterPro"/>
</dbReference>
<comment type="caution">
    <text evidence="6">The sequence shown here is derived from an EMBL/GenBank/DDBJ whole genome shotgun (WGS) entry which is preliminary data.</text>
</comment>
<name>A0A0K8MEU3_9PROT</name>
<dbReference type="NCBIfam" id="NF003520">
    <property type="entry name" value="PRK05183.1"/>
    <property type="match status" value="1"/>
</dbReference>
<proteinExistence type="inferred from homology"/>
<dbReference type="FunFam" id="3.30.420.40:FF:000071">
    <property type="entry name" value="Molecular chaperone DnaK"/>
    <property type="match status" value="1"/>
</dbReference>
<accession>A0A0K8MEU3</accession>
<dbReference type="NCBIfam" id="TIGR01991">
    <property type="entry name" value="HscA"/>
    <property type="match status" value="1"/>
</dbReference>
<evidence type="ECO:0000256" key="3">
    <source>
        <dbReference type="ARBA" id="ARBA00022840"/>
    </source>
</evidence>
<evidence type="ECO:0000256" key="5">
    <source>
        <dbReference type="RuleBase" id="RU003322"/>
    </source>
</evidence>
<evidence type="ECO:0000256" key="4">
    <source>
        <dbReference type="ARBA" id="ARBA00023186"/>
    </source>
</evidence>
<dbReference type="GO" id="GO:0140662">
    <property type="term" value="F:ATP-dependent protein folding chaperone"/>
    <property type="evidence" value="ECO:0007669"/>
    <property type="project" value="InterPro"/>
</dbReference>
<evidence type="ECO:0000256" key="2">
    <source>
        <dbReference type="ARBA" id="ARBA00022741"/>
    </source>
</evidence>
<dbReference type="AlphaFoldDB" id="A0A0K8MEU3"/>
<dbReference type="Proteomes" id="UP000036771">
    <property type="component" value="Unassembled WGS sequence"/>
</dbReference>
<dbReference type="InterPro" id="IPR029048">
    <property type="entry name" value="HSP70_C_sf"/>
</dbReference>
<dbReference type="SUPFAM" id="SSF53067">
    <property type="entry name" value="Actin-like ATPase domain"/>
    <property type="match status" value="2"/>
</dbReference>
<keyword evidence="7" id="KW-1185">Reference proteome</keyword>
<dbReference type="InterPro" id="IPR029047">
    <property type="entry name" value="HSP70_peptide-bd_sf"/>
</dbReference>
<protein>
    <submittedName>
        <fullName evidence="6">Chaperone protein HscA</fullName>
    </submittedName>
</protein>
<organism evidence="6 7">
    <name type="scientific">Caedimonas varicaedens</name>
    <dbReference type="NCBI Taxonomy" id="1629334"/>
    <lineage>
        <taxon>Bacteria</taxon>
        <taxon>Pseudomonadati</taxon>
        <taxon>Pseudomonadota</taxon>
        <taxon>Alphaproteobacteria</taxon>
        <taxon>Holosporales</taxon>
        <taxon>Caedimonadaceae</taxon>
        <taxon>Caedimonas</taxon>
    </lineage>
</organism>
<dbReference type="OrthoDB" id="9766019at2"/>
<dbReference type="PRINTS" id="PR00301">
    <property type="entry name" value="HEATSHOCK70"/>
</dbReference>
<dbReference type="EMBL" id="BBVC01000119">
    <property type="protein sequence ID" value="GAO99045.1"/>
    <property type="molecule type" value="Genomic_DNA"/>
</dbReference>
<dbReference type="InterPro" id="IPR018181">
    <property type="entry name" value="Heat_shock_70_CS"/>
</dbReference>
<sequence>MLLQLVEPGQTPLPHEKGKTTAIGIDLGTTHSLVAVFQQSSPKVLRDEKGVSLLPSTVFYDREKTLVGKMAQEEGVQQPERMISSFKRFMGKSEQGRKTHHFNVGDRHVTPVETSAEILRSLKMRAEKYLGDNVTQAVITVPAYFDDAARTATRDAARLAGLEVLRLVNEPTAAALAYGLEHGVQGIYAIYDLGGGTFDLSLLNLEGEVFKVLSTGGDTQLGGDDMDRLLLTTLLSSQTELLAEDSLALIQARRIKEYLTDHENWSGSIQVKNNLLEGHITRLDFELLISPLIDKTLKICRQVVRDAQISLDQIKGVVLVGGATRIPLVRQKVERFFEQVPLTNINPDEVVALGAALQAEALTEGSQRLLLDVAPLSLGLETYGGVVEKIILRNSPIPASHWQDFTTFQDNQTGMSLHIVQGERELVQDCRSLAHFELRGIPLMKAGMARIRVTFTIDADGILTVSAREQTTGIHQYIDVKPSYGLTEEDLLRMIEESHSHARSDMDERLLREARVEAERLLHAVKEALKNDSDLLEESEKIEVKQEAEALISVLNSVKRDDIERKTERLRQVTNSWAERRMNQAMRKALKGKKL</sequence>
<dbReference type="PROSITE" id="PS00297">
    <property type="entry name" value="HSP70_1"/>
    <property type="match status" value="1"/>
</dbReference>
<dbReference type="GO" id="GO:0051082">
    <property type="term" value="F:unfolded protein binding"/>
    <property type="evidence" value="ECO:0007669"/>
    <property type="project" value="InterPro"/>
</dbReference>
<dbReference type="STRING" id="1629334.Cva_01718"/>
<dbReference type="InterPro" id="IPR013126">
    <property type="entry name" value="Hsp_70_fam"/>
</dbReference>
<dbReference type="PROSITE" id="PS01036">
    <property type="entry name" value="HSP70_3"/>
    <property type="match status" value="1"/>
</dbReference>
<evidence type="ECO:0000313" key="6">
    <source>
        <dbReference type="EMBL" id="GAO99045.1"/>
    </source>
</evidence>
<dbReference type="GO" id="GO:0016226">
    <property type="term" value="P:iron-sulfur cluster assembly"/>
    <property type="evidence" value="ECO:0007669"/>
    <property type="project" value="InterPro"/>
</dbReference>
<keyword evidence="4" id="KW-0143">Chaperone</keyword>
<dbReference type="InterPro" id="IPR010236">
    <property type="entry name" value="ISC_FeS_clus_asmbl_HscA"/>
</dbReference>
<keyword evidence="2 5" id="KW-0547">Nucleotide-binding</keyword>
<dbReference type="InterPro" id="IPR043129">
    <property type="entry name" value="ATPase_NBD"/>
</dbReference>
<gene>
    <name evidence="6" type="primary">hscA</name>
    <name evidence="6" type="ORF">Cva_01718</name>
</gene>
<comment type="similarity">
    <text evidence="1 5">Belongs to the heat shock protein 70 family.</text>
</comment>
<dbReference type="Pfam" id="PF00012">
    <property type="entry name" value="HSP70"/>
    <property type="match status" value="1"/>
</dbReference>
<dbReference type="PROSITE" id="PS00329">
    <property type="entry name" value="HSP70_2"/>
    <property type="match status" value="1"/>
</dbReference>
<dbReference type="SUPFAM" id="SSF100934">
    <property type="entry name" value="Heat shock protein 70kD (HSP70), C-terminal subdomain"/>
    <property type="match status" value="1"/>
</dbReference>
<reference evidence="6 7" key="1">
    <citation type="submission" date="2015-03" db="EMBL/GenBank/DDBJ databases">
        <title>Caedibacter varicaedens, whole genome shotgun sequence.</title>
        <authorList>
            <person name="Suzuki H."/>
            <person name="Dapper A.L."/>
            <person name="Gibson A.K."/>
            <person name="Jackson C."/>
            <person name="Lee H."/>
            <person name="Pejaver V.R."/>
            <person name="Doak T."/>
            <person name="Lynch M."/>
        </authorList>
    </citation>
    <scope>NUCLEOTIDE SEQUENCE [LARGE SCALE GENOMIC DNA]</scope>
</reference>
<dbReference type="Gene3D" id="1.20.1270.10">
    <property type="match status" value="1"/>
</dbReference>
<evidence type="ECO:0000256" key="1">
    <source>
        <dbReference type="ARBA" id="ARBA00007381"/>
    </source>
</evidence>
<keyword evidence="3 5" id="KW-0067">ATP-binding</keyword>
<evidence type="ECO:0000313" key="7">
    <source>
        <dbReference type="Proteomes" id="UP000036771"/>
    </source>
</evidence>